<dbReference type="EMBL" id="GBRH01249524">
    <property type="protein sequence ID" value="JAD48371.1"/>
    <property type="molecule type" value="Transcribed_RNA"/>
</dbReference>
<organism evidence="1">
    <name type="scientific">Arundo donax</name>
    <name type="common">Giant reed</name>
    <name type="synonym">Donax arundinaceus</name>
    <dbReference type="NCBI Taxonomy" id="35708"/>
    <lineage>
        <taxon>Eukaryota</taxon>
        <taxon>Viridiplantae</taxon>
        <taxon>Streptophyta</taxon>
        <taxon>Embryophyta</taxon>
        <taxon>Tracheophyta</taxon>
        <taxon>Spermatophyta</taxon>
        <taxon>Magnoliopsida</taxon>
        <taxon>Liliopsida</taxon>
        <taxon>Poales</taxon>
        <taxon>Poaceae</taxon>
        <taxon>PACMAD clade</taxon>
        <taxon>Arundinoideae</taxon>
        <taxon>Arundineae</taxon>
        <taxon>Arundo</taxon>
    </lineage>
</organism>
<name>A0A0A9ABA8_ARUDO</name>
<evidence type="ECO:0000313" key="1">
    <source>
        <dbReference type="EMBL" id="JAD48371.1"/>
    </source>
</evidence>
<protein>
    <submittedName>
        <fullName evidence="1">Uncharacterized protein</fullName>
    </submittedName>
</protein>
<reference evidence="1" key="1">
    <citation type="submission" date="2014-09" db="EMBL/GenBank/DDBJ databases">
        <authorList>
            <person name="Magalhaes I.L.F."/>
            <person name="Oliveira U."/>
            <person name="Santos F.R."/>
            <person name="Vidigal T.H.D.A."/>
            <person name="Brescovit A.D."/>
            <person name="Santos A.J."/>
        </authorList>
    </citation>
    <scope>NUCLEOTIDE SEQUENCE</scope>
    <source>
        <tissue evidence="1">Shoot tissue taken approximately 20 cm above the soil surface</tissue>
    </source>
</reference>
<accession>A0A0A9ABA8</accession>
<sequence length="27" mass="3216">MENVVSHLFELRNRVSKVIILLKLNSY</sequence>
<proteinExistence type="predicted"/>
<reference evidence="1" key="2">
    <citation type="journal article" date="2015" name="Data Brief">
        <title>Shoot transcriptome of the giant reed, Arundo donax.</title>
        <authorList>
            <person name="Barrero R.A."/>
            <person name="Guerrero F.D."/>
            <person name="Moolhuijzen P."/>
            <person name="Goolsby J.A."/>
            <person name="Tidwell J."/>
            <person name="Bellgard S.E."/>
            <person name="Bellgard M.I."/>
        </authorList>
    </citation>
    <scope>NUCLEOTIDE SEQUENCE</scope>
    <source>
        <tissue evidence="1">Shoot tissue taken approximately 20 cm above the soil surface</tissue>
    </source>
</reference>
<dbReference type="AlphaFoldDB" id="A0A0A9ABA8"/>